<dbReference type="AlphaFoldDB" id="A0A5N6Z1X8"/>
<dbReference type="EMBL" id="ML739194">
    <property type="protein sequence ID" value="KAE8350966.1"/>
    <property type="molecule type" value="Genomic_DNA"/>
</dbReference>
<keyword evidence="3" id="KW-1185">Reference proteome</keyword>
<name>A0A5N6Z1X8_9EURO</name>
<dbReference type="Proteomes" id="UP000327118">
    <property type="component" value="Unassembled WGS sequence"/>
</dbReference>
<evidence type="ECO:0000313" key="3">
    <source>
        <dbReference type="Proteomes" id="UP000327118"/>
    </source>
</evidence>
<evidence type="ECO:0000313" key="2">
    <source>
        <dbReference type="EMBL" id="KAE8350966.1"/>
    </source>
</evidence>
<reference evidence="3" key="1">
    <citation type="submission" date="2019-04" db="EMBL/GenBank/DDBJ databases">
        <title>Friends and foes A comparative genomics studyof 23 Aspergillus species from section Flavi.</title>
        <authorList>
            <consortium name="DOE Joint Genome Institute"/>
            <person name="Kjaerbolling I."/>
            <person name="Vesth T."/>
            <person name="Frisvad J.C."/>
            <person name="Nybo J.L."/>
            <person name="Theobald S."/>
            <person name="Kildgaard S."/>
            <person name="Isbrandt T."/>
            <person name="Kuo A."/>
            <person name="Sato A."/>
            <person name="Lyhne E.K."/>
            <person name="Kogle M.E."/>
            <person name="Wiebenga A."/>
            <person name="Kun R.S."/>
            <person name="Lubbers R.J."/>
            <person name="Makela M.R."/>
            <person name="Barry K."/>
            <person name="Chovatia M."/>
            <person name="Clum A."/>
            <person name="Daum C."/>
            <person name="Haridas S."/>
            <person name="He G."/>
            <person name="LaButti K."/>
            <person name="Lipzen A."/>
            <person name="Mondo S."/>
            <person name="Riley R."/>
            <person name="Salamov A."/>
            <person name="Simmons B.A."/>
            <person name="Magnuson J.K."/>
            <person name="Henrissat B."/>
            <person name="Mortensen U.H."/>
            <person name="Larsen T.O."/>
            <person name="Devries R.P."/>
            <person name="Grigoriev I.V."/>
            <person name="Machida M."/>
            <person name="Baker S.E."/>
            <person name="Andersen M.R."/>
        </authorList>
    </citation>
    <scope>NUCLEOTIDE SEQUENCE [LARGE SCALE GENOMIC DNA]</scope>
    <source>
        <strain evidence="3">CBS 553.77</strain>
    </source>
</reference>
<feature type="chain" id="PRO_5024893244" evidence="1">
    <location>
        <begin position="21"/>
        <end position="94"/>
    </location>
</feature>
<gene>
    <name evidence="2" type="ORF">BDV28DRAFT_150420</name>
</gene>
<feature type="signal peptide" evidence="1">
    <location>
        <begin position="1"/>
        <end position="20"/>
    </location>
</feature>
<organism evidence="2 3">
    <name type="scientific">Aspergillus coremiiformis</name>
    <dbReference type="NCBI Taxonomy" id="138285"/>
    <lineage>
        <taxon>Eukaryota</taxon>
        <taxon>Fungi</taxon>
        <taxon>Dikarya</taxon>
        <taxon>Ascomycota</taxon>
        <taxon>Pezizomycotina</taxon>
        <taxon>Eurotiomycetes</taxon>
        <taxon>Eurotiomycetidae</taxon>
        <taxon>Eurotiales</taxon>
        <taxon>Aspergillaceae</taxon>
        <taxon>Aspergillus</taxon>
        <taxon>Aspergillus subgen. Circumdati</taxon>
    </lineage>
</organism>
<protein>
    <submittedName>
        <fullName evidence="2">Uncharacterized protein</fullName>
    </submittedName>
</protein>
<evidence type="ECO:0000256" key="1">
    <source>
        <dbReference type="SAM" id="SignalP"/>
    </source>
</evidence>
<sequence length="94" mass="10223">MLNIVLDATLLSGIVPCALTLSDEWPPPAPYLLPNSFTIATAHWKSVHVTNAYNAIYCMLAMINLKMQDAIMSYFAVSVGRSPESAPDGIIEIL</sequence>
<accession>A0A5N6Z1X8</accession>
<proteinExistence type="predicted"/>
<keyword evidence="1" id="KW-0732">Signal</keyword>